<feature type="compositionally biased region" description="Pro residues" evidence="1">
    <location>
        <begin position="36"/>
        <end position="45"/>
    </location>
</feature>
<dbReference type="InterPro" id="IPR039567">
    <property type="entry name" value="Gly-zipper"/>
</dbReference>
<evidence type="ECO:0000256" key="1">
    <source>
        <dbReference type="SAM" id="MobiDB-lite"/>
    </source>
</evidence>
<organism evidence="3 4">
    <name type="scientific">Stereocaulon virgatum</name>
    <dbReference type="NCBI Taxonomy" id="373712"/>
    <lineage>
        <taxon>Eukaryota</taxon>
        <taxon>Fungi</taxon>
        <taxon>Dikarya</taxon>
        <taxon>Ascomycota</taxon>
        <taxon>Pezizomycotina</taxon>
        <taxon>Lecanoromycetes</taxon>
        <taxon>OSLEUM clade</taxon>
        <taxon>Lecanoromycetidae</taxon>
        <taxon>Lecanorales</taxon>
        <taxon>Lecanorineae</taxon>
        <taxon>Stereocaulaceae</taxon>
        <taxon>Stereocaulon</taxon>
    </lineage>
</organism>
<accession>A0ABR4A550</accession>
<evidence type="ECO:0000313" key="3">
    <source>
        <dbReference type="EMBL" id="KAL2040041.1"/>
    </source>
</evidence>
<feature type="region of interest" description="Disordered" evidence="1">
    <location>
        <begin position="1"/>
        <end position="214"/>
    </location>
</feature>
<dbReference type="Pfam" id="PF13488">
    <property type="entry name" value="Gly-zipper_Omp"/>
    <property type="match status" value="1"/>
</dbReference>
<keyword evidence="4" id="KW-1185">Reference proteome</keyword>
<feature type="compositionally biased region" description="Pro residues" evidence="1">
    <location>
        <begin position="14"/>
        <end position="27"/>
    </location>
</feature>
<evidence type="ECO:0000313" key="4">
    <source>
        <dbReference type="Proteomes" id="UP001590950"/>
    </source>
</evidence>
<dbReference type="Proteomes" id="UP001590950">
    <property type="component" value="Unassembled WGS sequence"/>
</dbReference>
<feature type="compositionally biased region" description="Basic residues" evidence="1">
    <location>
        <begin position="187"/>
        <end position="203"/>
    </location>
</feature>
<comment type="caution">
    <text evidence="3">The sequence shown here is derived from an EMBL/GenBank/DDBJ whole genome shotgun (WGS) entry which is preliminary data.</text>
</comment>
<dbReference type="EMBL" id="JBEFKJ010000023">
    <property type="protein sequence ID" value="KAL2040041.1"/>
    <property type="molecule type" value="Genomic_DNA"/>
</dbReference>
<feature type="compositionally biased region" description="Polar residues" evidence="1">
    <location>
        <begin position="58"/>
        <end position="81"/>
    </location>
</feature>
<sequence length="214" mass="24063">MAAQEYFTGSHNLPPHPQAPHGPPPPYSANYGQQPPQRPPQPSPQPSKMNAYPPQGQAPWQQAYNSQHHPSQHYYTPHSTNYYPQQQQQQQQQQPYPQNPQYAQQPQYNAQPQQHHRPHNSALAPPQSNHHRPQHHRKKHRKHSDSHESRDTFLGAGAGGLIGDLLLGPGVGTLGGAVIGALTGNSKAKKDKSRSRSRHRRSRSRDSYSSRDSR</sequence>
<protein>
    <recommendedName>
        <fullName evidence="2">Glycine zipper domain-containing protein</fullName>
    </recommendedName>
</protein>
<gene>
    <name evidence="3" type="ORF">N7G274_007444</name>
</gene>
<feature type="compositionally biased region" description="Basic and acidic residues" evidence="1">
    <location>
        <begin position="204"/>
        <end position="214"/>
    </location>
</feature>
<feature type="domain" description="Glycine zipper" evidence="2">
    <location>
        <begin position="154"/>
        <end position="185"/>
    </location>
</feature>
<feature type="compositionally biased region" description="Gly residues" evidence="1">
    <location>
        <begin position="169"/>
        <end position="178"/>
    </location>
</feature>
<feature type="compositionally biased region" description="Low complexity" evidence="1">
    <location>
        <begin position="82"/>
        <end position="113"/>
    </location>
</feature>
<reference evidence="3 4" key="1">
    <citation type="submission" date="2024-09" db="EMBL/GenBank/DDBJ databases">
        <title>Rethinking Asexuality: The Enigmatic Case of Functional Sexual Genes in Lepraria (Stereocaulaceae).</title>
        <authorList>
            <person name="Doellman M."/>
            <person name="Sun Y."/>
            <person name="Barcenas-Pena A."/>
            <person name="Lumbsch H.T."/>
            <person name="Grewe F."/>
        </authorList>
    </citation>
    <scope>NUCLEOTIDE SEQUENCE [LARGE SCALE GENOMIC DNA]</scope>
    <source>
        <strain evidence="3 4">Mercado 3170</strain>
    </source>
</reference>
<evidence type="ECO:0000259" key="2">
    <source>
        <dbReference type="Pfam" id="PF13488"/>
    </source>
</evidence>
<proteinExistence type="predicted"/>
<feature type="compositionally biased region" description="Basic residues" evidence="1">
    <location>
        <begin position="129"/>
        <end position="144"/>
    </location>
</feature>
<name>A0ABR4A550_9LECA</name>